<sequence>MTMPAQQLKQFLNQNEINYLIIQHSPAFTAQGIAEAAHVSGRYFAKTVMVSLDAHLALAAIPAMRQVDLPRLARAVGAKQAVLASESQFQDRFPGCELGAMPPFGNLFGMETYVSRDLSQAQEIAFNAGLQSEVMLLAWRDYLRLVKPKVLDF</sequence>
<dbReference type="InterPro" id="IPR036754">
    <property type="entry name" value="YbaK/aa-tRNA-synt-asso_dom_sf"/>
</dbReference>
<evidence type="ECO:0000313" key="3">
    <source>
        <dbReference type="Proteomes" id="UP000003374"/>
    </source>
</evidence>
<accession>A4BPX9</accession>
<dbReference type="Proteomes" id="UP000003374">
    <property type="component" value="Unassembled WGS sequence"/>
</dbReference>
<dbReference type="Pfam" id="PF04073">
    <property type="entry name" value="tRNA_edit"/>
    <property type="match status" value="1"/>
</dbReference>
<feature type="domain" description="YbaK/aminoacyl-tRNA synthetase-associated" evidence="1">
    <location>
        <begin position="24"/>
        <end position="145"/>
    </location>
</feature>
<dbReference type="InterPro" id="IPR007214">
    <property type="entry name" value="YbaK/aa-tRNA-synth-assoc-dom"/>
</dbReference>
<keyword evidence="3" id="KW-1185">Reference proteome</keyword>
<evidence type="ECO:0000259" key="1">
    <source>
        <dbReference type="Pfam" id="PF04073"/>
    </source>
</evidence>
<organism evidence="2 3">
    <name type="scientific">Nitrococcus mobilis Nb-231</name>
    <dbReference type="NCBI Taxonomy" id="314278"/>
    <lineage>
        <taxon>Bacteria</taxon>
        <taxon>Pseudomonadati</taxon>
        <taxon>Pseudomonadota</taxon>
        <taxon>Gammaproteobacteria</taxon>
        <taxon>Chromatiales</taxon>
        <taxon>Ectothiorhodospiraceae</taxon>
        <taxon>Nitrococcus</taxon>
    </lineage>
</organism>
<dbReference type="GO" id="GO:0002161">
    <property type="term" value="F:aminoacyl-tRNA deacylase activity"/>
    <property type="evidence" value="ECO:0007669"/>
    <property type="project" value="InterPro"/>
</dbReference>
<dbReference type="STRING" id="314278.NB231_04475"/>
<dbReference type="eggNOG" id="COG2606">
    <property type="taxonomic scope" value="Bacteria"/>
</dbReference>
<dbReference type="CDD" id="cd04332">
    <property type="entry name" value="YbaK_like"/>
    <property type="match status" value="1"/>
</dbReference>
<dbReference type="AlphaFoldDB" id="A4BPX9"/>
<name>A4BPX9_9GAMM</name>
<proteinExistence type="predicted"/>
<dbReference type="SUPFAM" id="SSF55826">
    <property type="entry name" value="YbaK/ProRS associated domain"/>
    <property type="match status" value="1"/>
</dbReference>
<reference evidence="2 3" key="1">
    <citation type="submission" date="2006-02" db="EMBL/GenBank/DDBJ databases">
        <authorList>
            <person name="Waterbury J."/>
            <person name="Ferriera S."/>
            <person name="Johnson J."/>
            <person name="Kravitz S."/>
            <person name="Halpern A."/>
            <person name="Remington K."/>
            <person name="Beeson K."/>
            <person name="Tran B."/>
            <person name="Rogers Y.-H."/>
            <person name="Friedman R."/>
            <person name="Venter J.C."/>
        </authorList>
    </citation>
    <scope>NUCLEOTIDE SEQUENCE [LARGE SCALE GENOMIC DNA]</scope>
    <source>
        <strain evidence="2 3">Nb-231</strain>
    </source>
</reference>
<protein>
    <recommendedName>
        <fullName evidence="1">YbaK/aminoacyl-tRNA synthetase-associated domain-containing protein</fullName>
    </recommendedName>
</protein>
<evidence type="ECO:0000313" key="2">
    <source>
        <dbReference type="EMBL" id="EAR22134.1"/>
    </source>
</evidence>
<dbReference type="HOGENOM" id="CLU_094875_2_1_6"/>
<dbReference type="EMBL" id="AAOF01000004">
    <property type="protein sequence ID" value="EAR22134.1"/>
    <property type="molecule type" value="Genomic_DNA"/>
</dbReference>
<dbReference type="Gene3D" id="3.90.960.10">
    <property type="entry name" value="YbaK/aminoacyl-tRNA synthetase-associated domain"/>
    <property type="match status" value="1"/>
</dbReference>
<comment type="caution">
    <text evidence="2">The sequence shown here is derived from an EMBL/GenBank/DDBJ whole genome shotgun (WGS) entry which is preliminary data.</text>
</comment>
<gene>
    <name evidence="2" type="ORF">NB231_04475</name>
</gene>